<feature type="transmembrane region" description="Helical" evidence="7">
    <location>
        <begin position="212"/>
        <end position="232"/>
    </location>
</feature>
<evidence type="ECO:0000313" key="9">
    <source>
        <dbReference type="Proteomes" id="UP001237642"/>
    </source>
</evidence>
<dbReference type="GO" id="GO:0022857">
    <property type="term" value="F:transmembrane transporter activity"/>
    <property type="evidence" value="ECO:0007669"/>
    <property type="project" value="InterPro"/>
</dbReference>
<feature type="transmembrane region" description="Helical" evidence="7">
    <location>
        <begin position="490"/>
        <end position="509"/>
    </location>
</feature>
<dbReference type="SUPFAM" id="SSF103473">
    <property type="entry name" value="MFS general substrate transporter"/>
    <property type="match status" value="1"/>
</dbReference>
<evidence type="ECO:0000256" key="2">
    <source>
        <dbReference type="ARBA" id="ARBA00005982"/>
    </source>
</evidence>
<keyword evidence="3 7" id="KW-0812">Transmembrane</keyword>
<feature type="transmembrane region" description="Helical" evidence="7">
    <location>
        <begin position="178"/>
        <end position="200"/>
    </location>
</feature>
<accession>A0AAD8HIK5</accession>
<dbReference type="EMBL" id="JAUIZM010000008">
    <property type="protein sequence ID" value="KAK1367779.1"/>
    <property type="molecule type" value="Genomic_DNA"/>
</dbReference>
<dbReference type="AlphaFoldDB" id="A0AAD8HIK5"/>
<feature type="transmembrane region" description="Helical" evidence="7">
    <location>
        <begin position="130"/>
        <end position="157"/>
    </location>
</feature>
<feature type="transmembrane region" description="Helical" evidence="7">
    <location>
        <begin position="530"/>
        <end position="553"/>
    </location>
</feature>
<comment type="similarity">
    <text evidence="2">Belongs to the major facilitator superfamily. Proton-dependent oligopeptide transporter (POT/PTR) (TC 2.A.17) family.</text>
</comment>
<evidence type="ECO:0000256" key="3">
    <source>
        <dbReference type="ARBA" id="ARBA00022692"/>
    </source>
</evidence>
<evidence type="ECO:0000256" key="7">
    <source>
        <dbReference type="SAM" id="Phobius"/>
    </source>
</evidence>
<feature type="transmembrane region" description="Helical" evidence="7">
    <location>
        <begin position="61"/>
        <end position="80"/>
    </location>
</feature>
<dbReference type="Gene3D" id="1.20.1250.20">
    <property type="entry name" value="MFS general substrate transporter like domains"/>
    <property type="match status" value="1"/>
</dbReference>
<proteinExistence type="inferred from homology"/>
<evidence type="ECO:0000256" key="5">
    <source>
        <dbReference type="ARBA" id="ARBA00023136"/>
    </source>
</evidence>
<dbReference type="InterPro" id="IPR036259">
    <property type="entry name" value="MFS_trans_sf"/>
</dbReference>
<keyword evidence="9" id="KW-1185">Reference proteome</keyword>
<comment type="caution">
    <text evidence="8">The sequence shown here is derived from an EMBL/GenBank/DDBJ whole genome shotgun (WGS) entry which is preliminary data.</text>
</comment>
<evidence type="ECO:0000256" key="6">
    <source>
        <dbReference type="ARBA" id="ARBA00044504"/>
    </source>
</evidence>
<dbReference type="GO" id="GO:0016020">
    <property type="term" value="C:membrane"/>
    <property type="evidence" value="ECO:0007669"/>
    <property type="project" value="UniProtKB-SubCell"/>
</dbReference>
<keyword evidence="4 7" id="KW-1133">Transmembrane helix</keyword>
<feature type="transmembrane region" description="Helical" evidence="7">
    <location>
        <begin position="359"/>
        <end position="380"/>
    </location>
</feature>
<dbReference type="Pfam" id="PF00854">
    <property type="entry name" value="PTR2"/>
    <property type="match status" value="1"/>
</dbReference>
<sequence>MEEQEPLLESVKQKNAGGFKTMLFIIANASLEKAATFGLNANMILYLENEYHMGMVTAANIIQFWTAAGNFLPLVGAFFADTSVGRYPVIAFGSIVGFLGTILLWLTTMIPQARPPFCSASTTQCNPSTTFQVILLCFSLGLASIGVGGIRSASMAFGADQFVKRYDKEKSLAALESYFGWYYAASALAIIISLTFVVYIQEQLGWQVGFGIPAVFMLLGAVSFFSASSFYIRSKDTSSLITGFFQVIIASYKSRNCTNVSDKTYVYHHKKDSALTVPSEKLRFLNKACIVGDPEKYLTGGHIADSWSLCTVDQVEELKAVLKVIPLWSTGVLMSVTVSQGSIILVETMSMDRHITSSFEIPGASFSISFFIAAILWIVFYDRILVPLASRIMGKPFYLTSKLKMGIGILLSFLVMVVLAFIEYIRRGIAIKQEFSDNPEAVVNMSALWIILPYCLIGIAETMNSVGQYEFFYSEFPKSMSSIASTLRDLSLSAGSLVAAYILNIIDQVSRRKGNQSWISSNINQGHYDYYYLVISGLCVVNMLYFLLCSWAYGPCELAAVKDQERDEIGDE</sequence>
<feature type="transmembrane region" description="Helical" evidence="7">
    <location>
        <begin position="442"/>
        <end position="460"/>
    </location>
</feature>
<feature type="transmembrane region" description="Helical" evidence="7">
    <location>
        <begin position="403"/>
        <end position="422"/>
    </location>
</feature>
<reference evidence="8" key="2">
    <citation type="submission" date="2023-05" db="EMBL/GenBank/DDBJ databases">
        <authorList>
            <person name="Schelkunov M.I."/>
        </authorList>
    </citation>
    <scope>NUCLEOTIDE SEQUENCE</scope>
    <source>
        <strain evidence="8">Hsosn_3</strain>
        <tissue evidence="8">Leaf</tissue>
    </source>
</reference>
<keyword evidence="5 7" id="KW-0472">Membrane</keyword>
<dbReference type="PANTHER" id="PTHR11654">
    <property type="entry name" value="OLIGOPEPTIDE TRANSPORTER-RELATED"/>
    <property type="match status" value="1"/>
</dbReference>
<dbReference type="Proteomes" id="UP001237642">
    <property type="component" value="Unassembled WGS sequence"/>
</dbReference>
<evidence type="ECO:0000313" key="8">
    <source>
        <dbReference type="EMBL" id="KAK1367779.1"/>
    </source>
</evidence>
<comment type="subcellular location">
    <subcellularLocation>
        <location evidence="1">Membrane</location>
        <topology evidence="1">Multi-pass membrane protein</topology>
    </subcellularLocation>
</comment>
<organism evidence="8 9">
    <name type="scientific">Heracleum sosnowskyi</name>
    <dbReference type="NCBI Taxonomy" id="360622"/>
    <lineage>
        <taxon>Eukaryota</taxon>
        <taxon>Viridiplantae</taxon>
        <taxon>Streptophyta</taxon>
        <taxon>Embryophyta</taxon>
        <taxon>Tracheophyta</taxon>
        <taxon>Spermatophyta</taxon>
        <taxon>Magnoliopsida</taxon>
        <taxon>eudicotyledons</taxon>
        <taxon>Gunneridae</taxon>
        <taxon>Pentapetalae</taxon>
        <taxon>asterids</taxon>
        <taxon>campanulids</taxon>
        <taxon>Apiales</taxon>
        <taxon>Apiaceae</taxon>
        <taxon>Apioideae</taxon>
        <taxon>apioid superclade</taxon>
        <taxon>Tordylieae</taxon>
        <taxon>Tordyliinae</taxon>
        <taxon>Heracleum</taxon>
    </lineage>
</organism>
<dbReference type="InterPro" id="IPR000109">
    <property type="entry name" value="POT_fam"/>
</dbReference>
<gene>
    <name evidence="8" type="ORF">POM88_033871</name>
</gene>
<evidence type="ECO:0000256" key="4">
    <source>
        <dbReference type="ARBA" id="ARBA00022989"/>
    </source>
</evidence>
<feature type="transmembrane region" description="Helical" evidence="7">
    <location>
        <begin position="87"/>
        <end position="110"/>
    </location>
</feature>
<evidence type="ECO:0000256" key="1">
    <source>
        <dbReference type="ARBA" id="ARBA00004141"/>
    </source>
</evidence>
<name>A0AAD8HIK5_9APIA</name>
<comment type="similarity">
    <text evidence="6">Belongs to the major facilitator superfamily. Phosphate:H(+) symporter (TC 2.A.1.9) family.</text>
</comment>
<reference evidence="8" key="1">
    <citation type="submission" date="2023-02" db="EMBL/GenBank/DDBJ databases">
        <title>Genome of toxic invasive species Heracleum sosnowskyi carries increased number of genes despite the absence of recent whole-genome duplications.</title>
        <authorList>
            <person name="Schelkunov M."/>
            <person name="Shtratnikova V."/>
            <person name="Makarenko M."/>
            <person name="Klepikova A."/>
            <person name="Omelchenko D."/>
            <person name="Novikova G."/>
            <person name="Obukhova E."/>
            <person name="Bogdanov V."/>
            <person name="Penin A."/>
            <person name="Logacheva M."/>
        </authorList>
    </citation>
    <scope>NUCLEOTIDE SEQUENCE</scope>
    <source>
        <strain evidence="8">Hsosn_3</strain>
        <tissue evidence="8">Leaf</tissue>
    </source>
</reference>
<protein>
    <submittedName>
        <fullName evidence="8">Proton-dependent oligopeptide transporter family</fullName>
    </submittedName>
</protein>